<feature type="chain" id="PRO_5032892274" evidence="2">
    <location>
        <begin position="23"/>
        <end position="173"/>
    </location>
</feature>
<comment type="caution">
    <text evidence="3">The sequence shown here is derived from an EMBL/GenBank/DDBJ whole genome shotgun (WGS) entry which is preliminary data.</text>
</comment>
<feature type="signal peptide" evidence="2">
    <location>
        <begin position="1"/>
        <end position="22"/>
    </location>
</feature>
<dbReference type="AlphaFoldDB" id="A0A840S9D3"/>
<dbReference type="Proteomes" id="UP000554837">
    <property type="component" value="Unassembled WGS sequence"/>
</dbReference>
<sequence length="173" mass="19180">MKVLRNLGLVLLASFALTQPTAAREKGVELPNDIHTEISRLSQEGDEQSERGNYGDAIATYVKALELLPEPITDWEACTWLLTAIGDTYFRAESYEQARGALSDAMHCPGAIGNPFIHLRLGQAQFELGNLTRANDELTRAYMGAGKEIFEDEDPKYFAHLKTVLLPPANGEW</sequence>
<dbReference type="InterPro" id="IPR011990">
    <property type="entry name" value="TPR-like_helical_dom_sf"/>
</dbReference>
<organism evidence="3 4">
    <name type="scientific">Inhella inkyongensis</name>
    <dbReference type="NCBI Taxonomy" id="392593"/>
    <lineage>
        <taxon>Bacteria</taxon>
        <taxon>Pseudomonadati</taxon>
        <taxon>Pseudomonadota</taxon>
        <taxon>Betaproteobacteria</taxon>
        <taxon>Burkholderiales</taxon>
        <taxon>Sphaerotilaceae</taxon>
        <taxon>Inhella</taxon>
    </lineage>
</organism>
<dbReference type="EMBL" id="JACHHO010000003">
    <property type="protein sequence ID" value="MBB5205131.1"/>
    <property type="molecule type" value="Genomic_DNA"/>
</dbReference>
<evidence type="ECO:0000256" key="2">
    <source>
        <dbReference type="SAM" id="SignalP"/>
    </source>
</evidence>
<accession>A0A840S9D3</accession>
<feature type="repeat" description="TPR" evidence="1">
    <location>
        <begin position="38"/>
        <end position="71"/>
    </location>
</feature>
<dbReference type="Gene3D" id="1.25.40.10">
    <property type="entry name" value="Tetratricopeptide repeat domain"/>
    <property type="match status" value="1"/>
</dbReference>
<keyword evidence="4" id="KW-1185">Reference proteome</keyword>
<dbReference type="SUPFAM" id="SSF48452">
    <property type="entry name" value="TPR-like"/>
    <property type="match status" value="1"/>
</dbReference>
<gene>
    <name evidence="3" type="ORF">HNQ51_002450</name>
</gene>
<keyword evidence="1" id="KW-0802">TPR repeat</keyword>
<evidence type="ECO:0000256" key="1">
    <source>
        <dbReference type="PROSITE-ProRule" id="PRU00339"/>
    </source>
</evidence>
<keyword evidence="2" id="KW-0732">Signal</keyword>
<proteinExistence type="predicted"/>
<reference evidence="3 4" key="1">
    <citation type="submission" date="2020-08" db="EMBL/GenBank/DDBJ databases">
        <title>Genomic Encyclopedia of Type Strains, Phase IV (KMG-IV): sequencing the most valuable type-strain genomes for metagenomic binning, comparative biology and taxonomic classification.</title>
        <authorList>
            <person name="Goeker M."/>
        </authorList>
    </citation>
    <scope>NUCLEOTIDE SEQUENCE [LARGE SCALE GENOMIC DNA]</scope>
    <source>
        <strain evidence="3 4">DSM 23958</strain>
    </source>
</reference>
<evidence type="ECO:0000313" key="4">
    <source>
        <dbReference type="Proteomes" id="UP000554837"/>
    </source>
</evidence>
<dbReference type="PROSITE" id="PS50005">
    <property type="entry name" value="TPR"/>
    <property type="match status" value="1"/>
</dbReference>
<protein>
    <submittedName>
        <fullName evidence="3">Tetratricopeptide (TPR) repeat protein</fullName>
    </submittedName>
</protein>
<name>A0A840S9D3_9BURK</name>
<dbReference type="InterPro" id="IPR019734">
    <property type="entry name" value="TPR_rpt"/>
</dbReference>
<dbReference type="RefSeq" id="WP_246071473.1">
    <property type="nucleotide sequence ID" value="NZ_CP040709.1"/>
</dbReference>
<evidence type="ECO:0000313" key="3">
    <source>
        <dbReference type="EMBL" id="MBB5205131.1"/>
    </source>
</evidence>